<evidence type="ECO:0000313" key="3">
    <source>
        <dbReference type="EMBL" id="SFB05430.1"/>
    </source>
</evidence>
<reference evidence="2 5" key="2">
    <citation type="submission" date="2017-12" db="EMBL/GenBank/DDBJ databases">
        <title>Pharmacopeia of the Arctic Ocean.</title>
        <authorList>
            <person name="Collins E."/>
            <person name="Ducluzeau A.-L."/>
        </authorList>
    </citation>
    <scope>NUCLEOTIDE SEQUENCE [LARGE SCALE GENOMIC DNA]</scope>
    <source>
        <strain evidence="2 5">DSM 23325</strain>
    </source>
</reference>
<dbReference type="SUPFAM" id="SSF109854">
    <property type="entry name" value="DinB/YfiT-like putative metalloenzymes"/>
    <property type="match status" value="1"/>
</dbReference>
<evidence type="ECO:0000313" key="2">
    <source>
        <dbReference type="EMBL" id="PKH42791.1"/>
    </source>
</evidence>
<evidence type="ECO:0000313" key="5">
    <source>
        <dbReference type="Proteomes" id="UP000233565"/>
    </source>
</evidence>
<dbReference type="GO" id="GO:0046872">
    <property type="term" value="F:metal ion binding"/>
    <property type="evidence" value="ECO:0007669"/>
    <property type="project" value="InterPro"/>
</dbReference>
<accession>A0A1I0XYN8</accession>
<protein>
    <submittedName>
        <fullName evidence="3">TIGR03086 family protein</fullName>
    </submittedName>
</protein>
<dbReference type="RefSeq" id="WP_091197177.1">
    <property type="nucleotide sequence ID" value="NZ_FOKC01000003.1"/>
</dbReference>
<dbReference type="NCBIfam" id="TIGR03086">
    <property type="entry name" value="TIGR03086 family metal-binding protein"/>
    <property type="match status" value="1"/>
</dbReference>
<dbReference type="Proteomes" id="UP000233565">
    <property type="component" value="Unassembled WGS sequence"/>
</dbReference>
<dbReference type="InterPro" id="IPR017520">
    <property type="entry name" value="CHP03086"/>
</dbReference>
<dbReference type="Pfam" id="PF11716">
    <property type="entry name" value="MDMPI_N"/>
    <property type="match status" value="1"/>
</dbReference>
<evidence type="ECO:0000259" key="1">
    <source>
        <dbReference type="Pfam" id="PF11716"/>
    </source>
</evidence>
<dbReference type="Proteomes" id="UP000199113">
    <property type="component" value="Unassembled WGS sequence"/>
</dbReference>
<evidence type="ECO:0000313" key="4">
    <source>
        <dbReference type="Proteomes" id="UP000199113"/>
    </source>
</evidence>
<dbReference type="AlphaFoldDB" id="A0A1I0XYN8"/>
<keyword evidence="5" id="KW-1185">Reference proteome</keyword>
<dbReference type="EMBL" id="FOKC01000003">
    <property type="protein sequence ID" value="SFB05430.1"/>
    <property type="molecule type" value="Genomic_DNA"/>
</dbReference>
<dbReference type="InterPro" id="IPR017517">
    <property type="entry name" value="Maleyloyr_isom"/>
</dbReference>
<proteinExistence type="predicted"/>
<reference evidence="3" key="1">
    <citation type="submission" date="2016-10" db="EMBL/GenBank/DDBJ databases">
        <authorList>
            <person name="de Groot N.N."/>
        </authorList>
    </citation>
    <scope>NUCLEOTIDE SEQUENCE [LARGE SCALE GENOMIC DNA]</scope>
    <source>
        <strain evidence="3">CGMCC 1.10697</strain>
    </source>
</reference>
<gene>
    <name evidence="2" type="ORF">CXG46_05915</name>
    <name evidence="3" type="ORF">SAMN05192575_10388</name>
</gene>
<dbReference type="NCBIfam" id="TIGR03083">
    <property type="entry name" value="maleylpyruvate isomerase family mycothiol-dependent enzyme"/>
    <property type="match status" value="1"/>
</dbReference>
<dbReference type="EMBL" id="PJBV01000012">
    <property type="protein sequence ID" value="PKH42791.1"/>
    <property type="molecule type" value="Genomic_DNA"/>
</dbReference>
<dbReference type="Gene3D" id="1.20.120.450">
    <property type="entry name" value="dinb family like domain"/>
    <property type="match status" value="1"/>
</dbReference>
<feature type="domain" description="Mycothiol-dependent maleylpyruvate isomerase metal-binding" evidence="1">
    <location>
        <begin position="24"/>
        <end position="121"/>
    </location>
</feature>
<sequence length="190" mass="20947">MTETSLKFTERADVFATIVGRAWPAWDAPTPCEAWTVRDVVDHVIDTEREFLKRQDLGPGPSPDRSDPVGAWRQHAAAVAEVLARDGVADTEYDGWFGRTTIAATMADFYGWDLVVHGSDIARATGQEWTISDEEATQLHTTADGWGDALYSEGICREAVEVSDDASASDRLLARLGRDPGWRPEPVRQS</sequence>
<dbReference type="OrthoDB" id="5185819at2"/>
<name>A0A1I0XYN8_9ACTN</name>
<dbReference type="STRING" id="748909.SAMN05192575_10388"/>
<dbReference type="InterPro" id="IPR024344">
    <property type="entry name" value="MDMPI_metal-binding"/>
</dbReference>
<organism evidence="3 4">
    <name type="scientific">Nocardioides alpinus</name>
    <dbReference type="NCBI Taxonomy" id="748909"/>
    <lineage>
        <taxon>Bacteria</taxon>
        <taxon>Bacillati</taxon>
        <taxon>Actinomycetota</taxon>
        <taxon>Actinomycetes</taxon>
        <taxon>Propionibacteriales</taxon>
        <taxon>Nocardioidaceae</taxon>
        <taxon>Nocardioides</taxon>
    </lineage>
</organism>
<dbReference type="InterPro" id="IPR034660">
    <property type="entry name" value="DinB/YfiT-like"/>
</dbReference>